<name>A0A8H7SBM2_9FUNG</name>
<evidence type="ECO:0000256" key="3">
    <source>
        <dbReference type="ARBA" id="ARBA00023315"/>
    </source>
</evidence>
<dbReference type="EMBL" id="JAEPRB010000030">
    <property type="protein sequence ID" value="KAG2225241.1"/>
    <property type="molecule type" value="Genomic_DNA"/>
</dbReference>
<keyword evidence="6" id="KW-1185">Reference proteome</keyword>
<evidence type="ECO:0000256" key="1">
    <source>
        <dbReference type="ARBA" id="ARBA00008694"/>
    </source>
</evidence>
<keyword evidence="3" id="KW-0012">Acyltransferase</keyword>
<comment type="caution">
    <text evidence="5">The sequence shown here is derived from an EMBL/GenBank/DDBJ whole genome shotgun (WGS) entry which is preliminary data.</text>
</comment>
<dbReference type="PANTHER" id="PTHR10545">
    <property type="entry name" value="DIAMINE N-ACETYLTRANSFERASE"/>
    <property type="match status" value="1"/>
</dbReference>
<comment type="similarity">
    <text evidence="1">Belongs to the acetyltransferase family.</text>
</comment>
<dbReference type="FunFam" id="3.40.630.30:FF:000064">
    <property type="entry name" value="GNAT family acetyltransferase"/>
    <property type="match status" value="1"/>
</dbReference>
<dbReference type="GO" id="GO:0008080">
    <property type="term" value="F:N-acetyltransferase activity"/>
    <property type="evidence" value="ECO:0007669"/>
    <property type="project" value="TreeGrafter"/>
</dbReference>
<accession>A0A8H7SBM2</accession>
<evidence type="ECO:0000259" key="4">
    <source>
        <dbReference type="PROSITE" id="PS51186"/>
    </source>
</evidence>
<sequence length="161" mass="18365">MVTAVTIRPATPNDVPLILEFIKDLALYEKAPEAVVATEELLHKNLFGERPYAEVIFAYVDDKPAGFALFFHNFSTWTGRPGLYLEDLFVKVDYRGLGIGKKLLVQLATIAKERECGRYEWVVIDWNTPSREFYEAMGAKPQKEWIIHRVEGKSLDDLAAM</sequence>
<reference evidence="5 6" key="1">
    <citation type="submission" date="2020-12" db="EMBL/GenBank/DDBJ databases">
        <title>Metabolic potential, ecology and presence of endohyphal bacteria is reflected in genomic diversity of Mucoromycotina.</title>
        <authorList>
            <person name="Muszewska A."/>
            <person name="Okrasinska A."/>
            <person name="Steczkiewicz K."/>
            <person name="Drgas O."/>
            <person name="Orlowska M."/>
            <person name="Perlinska-Lenart U."/>
            <person name="Aleksandrzak-Piekarczyk T."/>
            <person name="Szatraj K."/>
            <person name="Zielenkiewicz U."/>
            <person name="Pilsyk S."/>
            <person name="Malc E."/>
            <person name="Mieczkowski P."/>
            <person name="Kruszewska J.S."/>
            <person name="Biernat P."/>
            <person name="Pawlowska J."/>
        </authorList>
    </citation>
    <scope>NUCLEOTIDE SEQUENCE [LARGE SCALE GENOMIC DNA]</scope>
    <source>
        <strain evidence="5 6">CBS 142.35</strain>
    </source>
</reference>
<evidence type="ECO:0000256" key="2">
    <source>
        <dbReference type="ARBA" id="ARBA00022679"/>
    </source>
</evidence>
<dbReference type="SUPFAM" id="SSF55729">
    <property type="entry name" value="Acyl-CoA N-acyltransferases (Nat)"/>
    <property type="match status" value="1"/>
</dbReference>
<dbReference type="AlphaFoldDB" id="A0A8H7SBM2"/>
<feature type="domain" description="N-acetyltransferase" evidence="4">
    <location>
        <begin position="5"/>
        <end position="156"/>
    </location>
</feature>
<dbReference type="CDD" id="cd04301">
    <property type="entry name" value="NAT_SF"/>
    <property type="match status" value="1"/>
</dbReference>
<evidence type="ECO:0000313" key="6">
    <source>
        <dbReference type="Proteomes" id="UP000646827"/>
    </source>
</evidence>
<evidence type="ECO:0000313" key="5">
    <source>
        <dbReference type="EMBL" id="KAG2225241.1"/>
    </source>
</evidence>
<dbReference type="InterPro" id="IPR016181">
    <property type="entry name" value="Acyl_CoA_acyltransferase"/>
</dbReference>
<dbReference type="InterPro" id="IPR051016">
    <property type="entry name" value="Diverse_Substrate_AcTransf"/>
</dbReference>
<proteinExistence type="inferred from homology"/>
<dbReference type="Gene3D" id="3.40.630.30">
    <property type="match status" value="1"/>
</dbReference>
<dbReference type="Pfam" id="PF00583">
    <property type="entry name" value="Acetyltransf_1"/>
    <property type="match status" value="1"/>
</dbReference>
<keyword evidence="2" id="KW-0808">Transferase</keyword>
<gene>
    <name evidence="5" type="ORF">INT45_001464</name>
</gene>
<protein>
    <recommendedName>
        <fullName evidence="4">N-acetyltransferase domain-containing protein</fullName>
    </recommendedName>
</protein>
<dbReference type="PANTHER" id="PTHR10545:SF29">
    <property type="entry name" value="GH14572P-RELATED"/>
    <property type="match status" value="1"/>
</dbReference>
<organism evidence="5 6">
    <name type="scientific">Circinella minor</name>
    <dbReference type="NCBI Taxonomy" id="1195481"/>
    <lineage>
        <taxon>Eukaryota</taxon>
        <taxon>Fungi</taxon>
        <taxon>Fungi incertae sedis</taxon>
        <taxon>Mucoromycota</taxon>
        <taxon>Mucoromycotina</taxon>
        <taxon>Mucoromycetes</taxon>
        <taxon>Mucorales</taxon>
        <taxon>Lichtheimiaceae</taxon>
        <taxon>Circinella</taxon>
    </lineage>
</organism>
<dbReference type="Proteomes" id="UP000646827">
    <property type="component" value="Unassembled WGS sequence"/>
</dbReference>
<dbReference type="InterPro" id="IPR000182">
    <property type="entry name" value="GNAT_dom"/>
</dbReference>
<dbReference type="PROSITE" id="PS51186">
    <property type="entry name" value="GNAT"/>
    <property type="match status" value="1"/>
</dbReference>
<dbReference type="OrthoDB" id="7305308at2759"/>